<keyword evidence="2" id="KW-0813">Transport</keyword>
<dbReference type="PANTHER" id="PTHR23513">
    <property type="entry name" value="INTEGRAL MEMBRANE EFFLUX PROTEIN-RELATED"/>
    <property type="match status" value="1"/>
</dbReference>
<organism evidence="9 10">
    <name type="scientific">Nocardia stercoris</name>
    <dbReference type="NCBI Taxonomy" id="2483361"/>
    <lineage>
        <taxon>Bacteria</taxon>
        <taxon>Bacillati</taxon>
        <taxon>Actinomycetota</taxon>
        <taxon>Actinomycetes</taxon>
        <taxon>Mycobacteriales</taxon>
        <taxon>Nocardiaceae</taxon>
        <taxon>Nocardia</taxon>
    </lineage>
</organism>
<dbReference type="OrthoDB" id="9775268at2"/>
<gene>
    <name evidence="9" type="ORF">EBN03_27555</name>
</gene>
<evidence type="ECO:0000256" key="4">
    <source>
        <dbReference type="ARBA" id="ARBA00022692"/>
    </source>
</evidence>
<evidence type="ECO:0000256" key="1">
    <source>
        <dbReference type="ARBA" id="ARBA00004651"/>
    </source>
</evidence>
<dbReference type="Pfam" id="PF05977">
    <property type="entry name" value="MFS_3"/>
    <property type="match status" value="1"/>
</dbReference>
<comment type="subcellular location">
    <subcellularLocation>
        <location evidence="1">Cell membrane</location>
        <topology evidence="1">Multi-pass membrane protein</topology>
    </subcellularLocation>
</comment>
<dbReference type="Proteomes" id="UP000279275">
    <property type="component" value="Unassembled WGS sequence"/>
</dbReference>
<keyword evidence="5 8" id="KW-1133">Transmembrane helix</keyword>
<protein>
    <submittedName>
        <fullName evidence="9">MFS transporter</fullName>
    </submittedName>
</protein>
<feature type="transmembrane region" description="Helical" evidence="8">
    <location>
        <begin position="388"/>
        <end position="409"/>
    </location>
</feature>
<sequence>MDREGLQVVPEAAGPPVRKPRAAAFRALRAQPFRWYFAGQIASASGTFVQATAIGWMVLQLTGSPSALGLVLATGGIPPLLLGPWGGVLVDRFDLRRLLIGTQAISAALALALWIPAVLGTVSVPLVVAVMLLGGVVQIVDAPARQAIVGRLVPPGDLSSAVSLNGVVMNGARVVGPAIAGVLIATVGTTPCFAINAVSYVAVIAVLFLVRPIDDIAGGHSPGGLAEALRYARSRQQLWLPLAMMGLVGLLSFNFPVVLPVLAERTFHAGGGGYGLLSTVLSVGSVVGSLGVGLIRHPRRIYLVAAATAFGFCLAATAVAPNATTACLALVATGVSGFCFVTLASTAIQLHADPRYRGRIMALWVFVFLGTTPIGSILTGWICDTTGPRAALLVAAAAALIAAAAAAAVHTPPHPDDHSDARTPGPEIPEPTRK</sequence>
<reference evidence="9 10" key="1">
    <citation type="submission" date="2018-10" db="EMBL/GenBank/DDBJ databases">
        <title>Isolation from cow dung.</title>
        <authorList>
            <person name="Ling L."/>
        </authorList>
    </citation>
    <scope>NUCLEOTIDE SEQUENCE [LARGE SCALE GENOMIC DNA]</scope>
    <source>
        <strain evidence="9 10">NEAU-LL90</strain>
    </source>
</reference>
<feature type="transmembrane region" description="Helical" evidence="8">
    <location>
        <begin position="360"/>
        <end position="382"/>
    </location>
</feature>
<feature type="transmembrane region" description="Helical" evidence="8">
    <location>
        <begin position="238"/>
        <end position="262"/>
    </location>
</feature>
<keyword evidence="3" id="KW-1003">Cell membrane</keyword>
<evidence type="ECO:0000256" key="5">
    <source>
        <dbReference type="ARBA" id="ARBA00022989"/>
    </source>
</evidence>
<proteinExistence type="predicted"/>
<dbReference type="PANTHER" id="PTHR23513:SF11">
    <property type="entry name" value="STAPHYLOFERRIN A TRANSPORTER"/>
    <property type="match status" value="1"/>
</dbReference>
<accession>A0A3M2KWA2</accession>
<keyword evidence="10" id="KW-1185">Reference proteome</keyword>
<feature type="transmembrane region" description="Helical" evidence="8">
    <location>
        <begin position="326"/>
        <end position="348"/>
    </location>
</feature>
<evidence type="ECO:0000256" key="8">
    <source>
        <dbReference type="SAM" id="Phobius"/>
    </source>
</evidence>
<evidence type="ECO:0000313" key="10">
    <source>
        <dbReference type="Proteomes" id="UP000279275"/>
    </source>
</evidence>
<evidence type="ECO:0000256" key="2">
    <source>
        <dbReference type="ARBA" id="ARBA00022448"/>
    </source>
</evidence>
<dbReference type="CDD" id="cd06173">
    <property type="entry name" value="MFS_MefA_like"/>
    <property type="match status" value="1"/>
</dbReference>
<dbReference type="RefSeq" id="WP_122191069.1">
    <property type="nucleotide sequence ID" value="NZ_RFFH01000017.1"/>
</dbReference>
<feature type="transmembrane region" description="Helical" evidence="8">
    <location>
        <begin position="65"/>
        <end position="86"/>
    </location>
</feature>
<dbReference type="GO" id="GO:0005886">
    <property type="term" value="C:plasma membrane"/>
    <property type="evidence" value="ECO:0007669"/>
    <property type="project" value="UniProtKB-SubCell"/>
</dbReference>
<name>A0A3M2KWA2_9NOCA</name>
<evidence type="ECO:0000256" key="7">
    <source>
        <dbReference type="SAM" id="MobiDB-lite"/>
    </source>
</evidence>
<evidence type="ECO:0000256" key="3">
    <source>
        <dbReference type="ARBA" id="ARBA00022475"/>
    </source>
</evidence>
<evidence type="ECO:0000256" key="6">
    <source>
        <dbReference type="ARBA" id="ARBA00023136"/>
    </source>
</evidence>
<feature type="transmembrane region" description="Helical" evidence="8">
    <location>
        <begin position="193"/>
        <end position="210"/>
    </location>
</feature>
<comment type="caution">
    <text evidence="9">The sequence shown here is derived from an EMBL/GenBank/DDBJ whole genome shotgun (WGS) entry which is preliminary data.</text>
</comment>
<feature type="transmembrane region" description="Helical" evidence="8">
    <location>
        <begin position="274"/>
        <end position="294"/>
    </location>
</feature>
<keyword evidence="4 8" id="KW-0812">Transmembrane</keyword>
<feature type="transmembrane region" description="Helical" evidence="8">
    <location>
        <begin position="301"/>
        <end position="320"/>
    </location>
</feature>
<dbReference type="AlphaFoldDB" id="A0A3M2KWA2"/>
<dbReference type="EMBL" id="RFFH01000017">
    <property type="protein sequence ID" value="RMI28906.1"/>
    <property type="molecule type" value="Genomic_DNA"/>
</dbReference>
<dbReference type="Gene3D" id="1.20.1250.20">
    <property type="entry name" value="MFS general substrate transporter like domains"/>
    <property type="match status" value="1"/>
</dbReference>
<dbReference type="InterPro" id="IPR036259">
    <property type="entry name" value="MFS_trans_sf"/>
</dbReference>
<evidence type="ECO:0000313" key="9">
    <source>
        <dbReference type="EMBL" id="RMI28906.1"/>
    </source>
</evidence>
<keyword evidence="6 8" id="KW-0472">Membrane</keyword>
<feature type="region of interest" description="Disordered" evidence="7">
    <location>
        <begin position="410"/>
        <end position="434"/>
    </location>
</feature>
<dbReference type="SUPFAM" id="SSF103473">
    <property type="entry name" value="MFS general substrate transporter"/>
    <property type="match status" value="1"/>
</dbReference>
<feature type="transmembrane region" description="Helical" evidence="8">
    <location>
        <begin position="35"/>
        <end position="59"/>
    </location>
</feature>
<dbReference type="InterPro" id="IPR010290">
    <property type="entry name" value="TM_effector"/>
</dbReference>